<name>A0ABS9H1N7_9BACL</name>
<protein>
    <recommendedName>
        <fullName evidence="1">DUF7668 domain-containing protein</fullName>
    </recommendedName>
</protein>
<proteinExistence type="predicted"/>
<dbReference type="RefSeq" id="WP_236333541.1">
    <property type="nucleotide sequence ID" value="NZ_JAKIJS010000001.1"/>
</dbReference>
<keyword evidence="3" id="KW-1185">Reference proteome</keyword>
<dbReference type="InterPro" id="IPR056085">
    <property type="entry name" value="DUF7668"/>
</dbReference>
<feature type="domain" description="DUF7668" evidence="1">
    <location>
        <begin position="7"/>
        <end position="101"/>
    </location>
</feature>
<evidence type="ECO:0000313" key="2">
    <source>
        <dbReference type="EMBL" id="MCF6137722.1"/>
    </source>
</evidence>
<reference evidence="2 3" key="1">
    <citation type="submission" date="2022-01" db="EMBL/GenBank/DDBJ databases">
        <title>Alkalihalobacillus sp. EGI L200015, a novel bacterium isolated from a salt lake sediment.</title>
        <authorList>
            <person name="Gao L."/>
            <person name="Fang B.-Z."/>
            <person name="Li W.-J."/>
        </authorList>
    </citation>
    <scope>NUCLEOTIDE SEQUENCE [LARGE SCALE GENOMIC DNA]</scope>
    <source>
        <strain evidence="2 3">KCTC 12718</strain>
    </source>
</reference>
<comment type="caution">
    <text evidence="2">The sequence shown here is derived from an EMBL/GenBank/DDBJ whole genome shotgun (WGS) entry which is preliminary data.</text>
</comment>
<evidence type="ECO:0000313" key="3">
    <source>
        <dbReference type="Proteomes" id="UP001649381"/>
    </source>
</evidence>
<accession>A0ABS9H1N7</accession>
<sequence>MLKNIVIDLANNDFESIKERLGKDIQLDDIKEELSYWDSLTIPPERAFENVEFYEYEDGSGFALEFELWIDDEESDLTLACEAIIDKNNNVLSFTIENLHTL</sequence>
<organism evidence="2 3">
    <name type="scientific">Pseudalkalibacillus berkeleyi</name>
    <dbReference type="NCBI Taxonomy" id="1069813"/>
    <lineage>
        <taxon>Bacteria</taxon>
        <taxon>Bacillati</taxon>
        <taxon>Bacillota</taxon>
        <taxon>Bacilli</taxon>
        <taxon>Bacillales</taxon>
        <taxon>Fictibacillaceae</taxon>
        <taxon>Pseudalkalibacillus</taxon>
    </lineage>
</organism>
<dbReference type="Proteomes" id="UP001649381">
    <property type="component" value="Unassembled WGS sequence"/>
</dbReference>
<evidence type="ECO:0000259" key="1">
    <source>
        <dbReference type="Pfam" id="PF24705"/>
    </source>
</evidence>
<dbReference type="EMBL" id="JAKIJS010000001">
    <property type="protein sequence ID" value="MCF6137722.1"/>
    <property type="molecule type" value="Genomic_DNA"/>
</dbReference>
<dbReference type="Pfam" id="PF24705">
    <property type="entry name" value="DUF7668"/>
    <property type="match status" value="1"/>
</dbReference>
<gene>
    <name evidence="2" type="ORF">L2716_08265</name>
</gene>